<comment type="similarity">
    <text evidence="7 8">Belongs to the peptidase M32 family.</text>
</comment>
<dbReference type="AlphaFoldDB" id="A0A833HPV3"/>
<evidence type="ECO:0000256" key="6">
    <source>
        <dbReference type="ARBA" id="ARBA00052755"/>
    </source>
</evidence>
<keyword evidence="3 8" id="KW-0479">Metal-binding</keyword>
<dbReference type="PANTHER" id="PTHR34217:SF1">
    <property type="entry name" value="CARBOXYPEPTIDASE 1"/>
    <property type="match status" value="1"/>
</dbReference>
<dbReference type="Proteomes" id="UP000465601">
    <property type="component" value="Unassembled WGS sequence"/>
</dbReference>
<comment type="caution">
    <text evidence="11">The sequence shown here is derived from an EMBL/GenBank/DDBJ whole genome shotgun (WGS) entry which is preliminary data.</text>
</comment>
<proteinExistence type="inferred from homology"/>
<feature type="binding site" evidence="9">
    <location>
        <position position="306"/>
    </location>
    <ligand>
        <name>Zn(2+)</name>
        <dbReference type="ChEBI" id="CHEBI:29105"/>
        <note>catalytic</note>
    </ligand>
</feature>
<evidence type="ECO:0000256" key="4">
    <source>
        <dbReference type="ARBA" id="ARBA00022801"/>
    </source>
</evidence>
<evidence type="ECO:0000313" key="12">
    <source>
        <dbReference type="Proteomes" id="UP000465601"/>
    </source>
</evidence>
<feature type="binding site" evidence="9">
    <location>
        <position position="276"/>
    </location>
    <ligand>
        <name>Zn(2+)</name>
        <dbReference type="ChEBI" id="CHEBI:29105"/>
        <note>catalytic</note>
    </ligand>
</feature>
<name>A0A833HPV3_9FIRM</name>
<organism evidence="11 12">
    <name type="scientific">Alkaliphilus serpentinus</name>
    <dbReference type="NCBI Taxonomy" id="1482731"/>
    <lineage>
        <taxon>Bacteria</taxon>
        <taxon>Bacillati</taxon>
        <taxon>Bacillota</taxon>
        <taxon>Clostridia</taxon>
        <taxon>Peptostreptococcales</taxon>
        <taxon>Natronincolaceae</taxon>
        <taxon>Alkaliphilus</taxon>
    </lineage>
</organism>
<evidence type="ECO:0000256" key="1">
    <source>
        <dbReference type="ARBA" id="ARBA00022645"/>
    </source>
</evidence>
<dbReference type="OrthoDB" id="9772308at2"/>
<protein>
    <recommendedName>
        <fullName evidence="8">Metal-dependent carboxypeptidase</fullName>
        <ecNumber evidence="8">3.4.17.19</ecNumber>
    </recommendedName>
</protein>
<evidence type="ECO:0000256" key="10">
    <source>
        <dbReference type="PIRSR" id="PIRSR006615-2"/>
    </source>
</evidence>
<evidence type="ECO:0000256" key="7">
    <source>
        <dbReference type="ARBA" id="ARBA00061580"/>
    </source>
</evidence>
<dbReference type="PROSITE" id="PS52034">
    <property type="entry name" value="PEPTIDASE_M32"/>
    <property type="match status" value="1"/>
</dbReference>
<feature type="binding site" evidence="9">
    <location>
        <position position="280"/>
    </location>
    <ligand>
        <name>Zn(2+)</name>
        <dbReference type="ChEBI" id="CHEBI:29105"/>
        <note>catalytic</note>
    </ligand>
</feature>
<dbReference type="Pfam" id="PF02074">
    <property type="entry name" value="Peptidase_M32"/>
    <property type="match status" value="1"/>
</dbReference>
<dbReference type="InterPro" id="IPR001333">
    <property type="entry name" value="Peptidase_M32_Taq"/>
</dbReference>
<evidence type="ECO:0000256" key="8">
    <source>
        <dbReference type="PIRNR" id="PIRNR006615"/>
    </source>
</evidence>
<evidence type="ECO:0000256" key="9">
    <source>
        <dbReference type="PIRSR" id="PIRSR006615-1"/>
    </source>
</evidence>
<dbReference type="SUPFAM" id="SSF55486">
    <property type="entry name" value="Metalloproteases ('zincins'), catalytic domain"/>
    <property type="match status" value="1"/>
</dbReference>
<dbReference type="GO" id="GO:0008270">
    <property type="term" value="F:zinc ion binding"/>
    <property type="evidence" value="ECO:0007669"/>
    <property type="project" value="UniProtKB-ARBA"/>
</dbReference>
<keyword evidence="12" id="KW-1185">Reference proteome</keyword>
<accession>A0A833HPV3</accession>
<dbReference type="PRINTS" id="PR00998">
    <property type="entry name" value="CRBOXYPTASET"/>
</dbReference>
<evidence type="ECO:0000256" key="2">
    <source>
        <dbReference type="ARBA" id="ARBA00022670"/>
    </source>
</evidence>
<dbReference type="GO" id="GO:0004181">
    <property type="term" value="F:metallocarboxypeptidase activity"/>
    <property type="evidence" value="ECO:0007669"/>
    <property type="project" value="UniProtKB-UniRule"/>
</dbReference>
<feature type="active site" description="Proton donor/acceptor" evidence="10">
    <location>
        <position position="277"/>
    </location>
</feature>
<dbReference type="EMBL" id="WBZB01000014">
    <property type="protein sequence ID" value="KAB3531158.1"/>
    <property type="molecule type" value="Genomic_DNA"/>
</dbReference>
<dbReference type="GO" id="GO:0006508">
    <property type="term" value="P:proteolysis"/>
    <property type="evidence" value="ECO:0007669"/>
    <property type="project" value="UniProtKB-UniRule"/>
</dbReference>
<dbReference type="PIRSF" id="PIRSF006615">
    <property type="entry name" value="Zn_crbxpep_Taq"/>
    <property type="match status" value="1"/>
</dbReference>
<keyword evidence="4 8" id="KW-0378">Hydrolase</keyword>
<dbReference type="FunFam" id="1.10.1370.30:FF:000003">
    <property type="entry name" value="Thermostable carboxypeptidase 1"/>
    <property type="match status" value="1"/>
</dbReference>
<comment type="cofactor">
    <cofactor evidence="9">
        <name>Zn(2+)</name>
        <dbReference type="ChEBI" id="CHEBI:29105"/>
    </cofactor>
    <text evidence="9">Binds 1 zinc ion per subunit.</text>
</comment>
<keyword evidence="5 8" id="KW-0482">Metalloprotease</keyword>
<sequence>MKGRLLKVTEALQSRVDGLKELIKRMKHYTEAAALMQWDLETGAPTKSVEVRSEVIGTIATESFKISVSDEMGKYIDELSQPENFDQLDDIMKASIKRLKKEYDRFKKIPSDKYQEYMVLLAQSQAMWKEAKSKKDFSIFLPNLKKIVEFQRLFVELWGYQGHPYNSLLDTFEPEMTVVKLDKIFSELRDKLVELHKRIVATGYTPDQSIFEQSFNIEKQKELSIRVLNSMGYDFEAGRMDESAHPFTLKLNPGDVRITTKYEETKLMSALYSTIHEGGHALYEQNISKDLTYTPLNEGASMGIHESQSRFWENMLARSLDFWHFFQKELMEVFPEEFKGISIEKIYHSINKVENSLIRIYADELTYGLHIILRYEVEKGLITGDIEVEDLPRIWNEKIQEYLGVTPKDDSEGVLQDVHWSAGLFGYFPSYALGNIYAAQFVEKMESDLENYQVMVRNGEFGQIKNWLIENIHRHGRSLSPEELIKQITGEGINPKYFIDYLEKKYSDIYGFSI</sequence>
<comment type="function">
    <text evidence="8">Broad specificity carboxypetidase that releases amino acids sequentially from the C-terminus, including neutral, aromatic, polar and basic residues.</text>
</comment>
<evidence type="ECO:0000313" key="11">
    <source>
        <dbReference type="EMBL" id="KAB3531158.1"/>
    </source>
</evidence>
<dbReference type="Gene3D" id="1.10.1370.30">
    <property type="match status" value="1"/>
</dbReference>
<evidence type="ECO:0000256" key="5">
    <source>
        <dbReference type="ARBA" id="ARBA00023049"/>
    </source>
</evidence>
<keyword evidence="2 8" id="KW-0645">Protease</keyword>
<comment type="catalytic activity">
    <reaction evidence="6 8">
        <text>Release of a C-terminal amino acid with broad specificity, except for -Pro.</text>
        <dbReference type="EC" id="3.4.17.19"/>
    </reaction>
</comment>
<dbReference type="CDD" id="cd06460">
    <property type="entry name" value="M32_Taq"/>
    <property type="match status" value="1"/>
</dbReference>
<keyword evidence="1 8" id="KW-0121">Carboxypeptidase</keyword>
<gene>
    <name evidence="11" type="ORF">F8153_05885</name>
</gene>
<reference evidence="11 12" key="1">
    <citation type="submission" date="2019-10" db="EMBL/GenBank/DDBJ databases">
        <title>Alkaliphilus serpentinus sp. nov. and Alkaliphilus pronyensis sp. nov., two novel anaerobic alkaliphilic species isolated from the serpentinized-hosted hydrothermal field of the Prony Bay (New Caledonia).</title>
        <authorList>
            <person name="Postec A."/>
        </authorList>
    </citation>
    <scope>NUCLEOTIDE SEQUENCE [LARGE SCALE GENOMIC DNA]</scope>
    <source>
        <strain evidence="11 12">LacT</strain>
    </source>
</reference>
<keyword evidence="9" id="KW-0862">Zinc</keyword>
<dbReference type="PANTHER" id="PTHR34217">
    <property type="entry name" value="METAL-DEPENDENT CARBOXYPEPTIDASE"/>
    <property type="match status" value="1"/>
</dbReference>
<evidence type="ECO:0000256" key="3">
    <source>
        <dbReference type="ARBA" id="ARBA00022723"/>
    </source>
</evidence>
<dbReference type="EC" id="3.4.17.19" evidence="8"/>